<comment type="caution">
    <text evidence="1">The sequence shown here is derived from an EMBL/GenBank/DDBJ whole genome shotgun (WGS) entry which is preliminary data.</text>
</comment>
<evidence type="ECO:0000313" key="1">
    <source>
        <dbReference type="EMBL" id="MYM84152.1"/>
    </source>
</evidence>
<dbReference type="Proteomes" id="UP000474565">
    <property type="component" value="Unassembled WGS sequence"/>
</dbReference>
<protein>
    <submittedName>
        <fullName evidence="1">Uncharacterized protein</fullName>
    </submittedName>
</protein>
<evidence type="ECO:0000313" key="2">
    <source>
        <dbReference type="Proteomes" id="UP000474565"/>
    </source>
</evidence>
<organism evidence="1 2">
    <name type="scientific">Duganella lactea</name>
    <dbReference type="NCBI Taxonomy" id="2692173"/>
    <lineage>
        <taxon>Bacteria</taxon>
        <taxon>Pseudomonadati</taxon>
        <taxon>Pseudomonadota</taxon>
        <taxon>Betaproteobacteria</taxon>
        <taxon>Burkholderiales</taxon>
        <taxon>Oxalobacteraceae</taxon>
        <taxon>Telluria group</taxon>
        <taxon>Duganella</taxon>
    </lineage>
</organism>
<accession>A0A6L8MPG9</accession>
<proteinExistence type="predicted"/>
<dbReference type="AlphaFoldDB" id="A0A6L8MPG9"/>
<dbReference type="EMBL" id="WWCP01000028">
    <property type="protein sequence ID" value="MYM84152.1"/>
    <property type="molecule type" value="Genomic_DNA"/>
</dbReference>
<dbReference type="RefSeq" id="WP_161020750.1">
    <property type="nucleotide sequence ID" value="NZ_WWCP01000028.1"/>
</dbReference>
<sequence>MVSDTEFPEVPPDFPKPRLLGAVGGAAPKILLVRTGEGKFAAPTKSDDEWAYRWRVCEHLAGQIVDVAARSKAGKRSHMTEEAILAQYVVRMKAAGWGSDEEVTWIGRRAAVLLDWQLPEFFQPLAEDADSSATPLPPC</sequence>
<gene>
    <name evidence="1" type="ORF">GTP44_19630</name>
</gene>
<reference evidence="1 2" key="1">
    <citation type="submission" date="2019-12" db="EMBL/GenBank/DDBJ databases">
        <title>Novel species isolated from a subtropical stream in China.</title>
        <authorList>
            <person name="Lu H."/>
        </authorList>
    </citation>
    <scope>NUCLEOTIDE SEQUENCE [LARGE SCALE GENOMIC DNA]</scope>
    <source>
        <strain evidence="1 2">FT50W</strain>
    </source>
</reference>
<name>A0A6L8MPG9_9BURK</name>